<feature type="compositionally biased region" description="Polar residues" evidence="11">
    <location>
        <begin position="477"/>
        <end position="490"/>
    </location>
</feature>
<evidence type="ECO:0000256" key="11">
    <source>
        <dbReference type="SAM" id="MobiDB-lite"/>
    </source>
</evidence>
<evidence type="ECO:0000256" key="3">
    <source>
        <dbReference type="ARBA" id="ARBA00022692"/>
    </source>
</evidence>
<feature type="domain" description="NAC" evidence="13">
    <location>
        <begin position="12"/>
        <end position="162"/>
    </location>
</feature>
<evidence type="ECO:0000256" key="1">
    <source>
        <dbReference type="ARBA" id="ARBA00004123"/>
    </source>
</evidence>
<reference evidence="14" key="1">
    <citation type="journal article" date="2014" name="Nat. Commun.">
        <title>The emerging biofuel crop Camelina sativa retains a highly undifferentiated hexaploid genome structure.</title>
        <authorList>
            <person name="Kagale S."/>
            <person name="Koh C."/>
            <person name="Nixon J."/>
            <person name="Bollina V."/>
            <person name="Clarke W.E."/>
            <person name="Tuteja R."/>
            <person name="Spillane C."/>
            <person name="Robinson S.J."/>
            <person name="Links M.G."/>
            <person name="Clarke C."/>
            <person name="Higgins E.E."/>
            <person name="Huebert T."/>
            <person name="Sharpe A.G."/>
            <person name="Parkin I.A."/>
        </authorList>
    </citation>
    <scope>NUCLEOTIDE SEQUENCE [LARGE SCALE GENOMIC DNA]</scope>
    <source>
        <strain evidence="14">cv. DH55</strain>
    </source>
</reference>
<protein>
    <submittedName>
        <fullName evidence="15">NAC domain-containing protein 16-like</fullName>
    </submittedName>
</protein>
<dbReference type="Gene3D" id="2.170.150.80">
    <property type="entry name" value="NAC domain"/>
    <property type="match status" value="1"/>
</dbReference>
<dbReference type="InterPro" id="IPR003441">
    <property type="entry name" value="NAC-dom"/>
</dbReference>
<dbReference type="PANTHER" id="PTHR31744:SF216">
    <property type="entry name" value="NAC TRANSCRIPTION FACTOR"/>
    <property type="match status" value="1"/>
</dbReference>
<keyword evidence="6" id="KW-0238">DNA-binding</keyword>
<feature type="transmembrane region" description="Helical" evidence="12">
    <location>
        <begin position="580"/>
        <end position="603"/>
    </location>
</feature>
<keyword evidence="5" id="KW-0805">Transcription regulation</keyword>
<comment type="subcellular location">
    <subcellularLocation>
        <location evidence="2">Membrane</location>
        <topology evidence="2">Single-pass membrane protein</topology>
    </subcellularLocation>
    <subcellularLocation>
        <location evidence="1">Nucleus</location>
    </subcellularLocation>
</comment>
<evidence type="ECO:0000256" key="4">
    <source>
        <dbReference type="ARBA" id="ARBA00022989"/>
    </source>
</evidence>
<evidence type="ECO:0000256" key="2">
    <source>
        <dbReference type="ARBA" id="ARBA00004167"/>
    </source>
</evidence>
<keyword evidence="3 12" id="KW-0812">Transmembrane</keyword>
<evidence type="ECO:0000313" key="14">
    <source>
        <dbReference type="Proteomes" id="UP000694864"/>
    </source>
</evidence>
<dbReference type="RefSeq" id="XP_010461247.1">
    <property type="nucleotide sequence ID" value="XM_010462945.1"/>
</dbReference>
<evidence type="ECO:0000256" key="7">
    <source>
        <dbReference type="ARBA" id="ARBA00023136"/>
    </source>
</evidence>
<keyword evidence="9" id="KW-0804">Transcription</keyword>
<dbReference type="GeneID" id="104741989"/>
<feature type="region of interest" description="Disordered" evidence="11">
    <location>
        <begin position="477"/>
        <end position="498"/>
    </location>
</feature>
<evidence type="ECO:0000256" key="5">
    <source>
        <dbReference type="ARBA" id="ARBA00023015"/>
    </source>
</evidence>
<keyword evidence="14" id="KW-1185">Reference proteome</keyword>
<name>A0ABM0VUE3_CAMSA</name>
<evidence type="ECO:0000256" key="9">
    <source>
        <dbReference type="ARBA" id="ARBA00023163"/>
    </source>
</evidence>
<gene>
    <name evidence="15" type="primary">LOC104741989</name>
</gene>
<accession>A0ABM0VUE3</accession>
<evidence type="ECO:0000256" key="10">
    <source>
        <dbReference type="ARBA" id="ARBA00023242"/>
    </source>
</evidence>
<keyword evidence="4 12" id="KW-1133">Transmembrane helix</keyword>
<evidence type="ECO:0000313" key="15">
    <source>
        <dbReference type="RefSeq" id="XP_010461247.1"/>
    </source>
</evidence>
<dbReference type="PROSITE" id="PS51005">
    <property type="entry name" value="NAC"/>
    <property type="match status" value="1"/>
</dbReference>
<dbReference type="PANTHER" id="PTHR31744">
    <property type="entry name" value="PROTEIN CUP-SHAPED COTYLEDON 2-RELATED"/>
    <property type="match status" value="1"/>
</dbReference>
<reference evidence="15" key="2">
    <citation type="submission" date="2025-08" db="UniProtKB">
        <authorList>
            <consortium name="RefSeq"/>
        </authorList>
    </citation>
    <scope>IDENTIFICATION</scope>
    <source>
        <tissue evidence="15">Leaf</tissue>
    </source>
</reference>
<dbReference type="InterPro" id="IPR036093">
    <property type="entry name" value="NAC_dom_sf"/>
</dbReference>
<dbReference type="Pfam" id="PF02365">
    <property type="entry name" value="NAM"/>
    <property type="match status" value="1"/>
</dbReference>
<organism evidence="14 15">
    <name type="scientific">Camelina sativa</name>
    <name type="common">False flax</name>
    <name type="synonym">Myagrum sativum</name>
    <dbReference type="NCBI Taxonomy" id="90675"/>
    <lineage>
        <taxon>Eukaryota</taxon>
        <taxon>Viridiplantae</taxon>
        <taxon>Streptophyta</taxon>
        <taxon>Embryophyta</taxon>
        <taxon>Tracheophyta</taxon>
        <taxon>Spermatophyta</taxon>
        <taxon>Magnoliopsida</taxon>
        <taxon>eudicotyledons</taxon>
        <taxon>Gunneridae</taxon>
        <taxon>Pentapetalae</taxon>
        <taxon>rosids</taxon>
        <taxon>malvids</taxon>
        <taxon>Brassicales</taxon>
        <taxon>Brassicaceae</taxon>
        <taxon>Camelineae</taxon>
        <taxon>Camelina</taxon>
    </lineage>
</organism>
<keyword evidence="10" id="KW-0539">Nucleus</keyword>
<proteinExistence type="predicted"/>
<keyword evidence="7 12" id="KW-0472">Membrane</keyword>
<evidence type="ECO:0000256" key="6">
    <source>
        <dbReference type="ARBA" id="ARBA00023125"/>
    </source>
</evidence>
<evidence type="ECO:0000259" key="13">
    <source>
        <dbReference type="PROSITE" id="PS51005"/>
    </source>
</evidence>
<sequence length="609" mass="68430">MADSCFKAGKFSAPGFRFHPTDEELVVYYLKRKICGRKLRINAIGVVDVYKVDPSELPGLSMLKTGDRQWFFFTPRNRKYPNAARSSRGTVTGYWKATGKDRVIEYNSRSVGLKKTLVFYRGRAPNGERTDWVMHEYTMDEYELGRCKNAKEYYAVYKLYKKSGAGPKNGEQYGAPFQEEEWVDSDSEEGDNVAVPDDPAVVHYENCRPMDDPVVHYENCRRMDDSVVHYDNSRRMDDPVVHYENSRRMDDTKFCNPVNVRLQDIEKLLNEIPDAPGVTTRQFNGFTGVPQGNSAGEIQSTLLNSSSGEFVDPRNTGVFLPNSQPYNRQSSFQSGLKSKNSFEATSGMSPLLDFEKEDYIEMNDLLIPELGASSTEISTHFLNNGEVSDISEFDQLFHDISMSLDADPVFQGTSTDLSSLSNFANNTSDQRQQFIYQQLDQTLENQQNNFMHPSTTLNQFTDSMWFKDGQAVLFDQQPQSSSGVFTSHSTGVKPESMNPTVSVNAQNKEGQNGGGTKSQFSSALWELLESIPSTPASACEGPLNQTFVRMSSFSRIRFNGTSVTSKKVTVAKKRISNRGFLLLSIMGALCAIFWVFIATVGVMERPCLS</sequence>
<evidence type="ECO:0000256" key="8">
    <source>
        <dbReference type="ARBA" id="ARBA00023159"/>
    </source>
</evidence>
<evidence type="ECO:0000256" key="12">
    <source>
        <dbReference type="SAM" id="Phobius"/>
    </source>
</evidence>
<keyword evidence="8" id="KW-0010">Activator</keyword>
<dbReference type="Proteomes" id="UP000694864">
    <property type="component" value="Chromosome 14"/>
</dbReference>
<dbReference type="SUPFAM" id="SSF101941">
    <property type="entry name" value="NAC domain"/>
    <property type="match status" value="1"/>
</dbReference>